<evidence type="ECO:0000313" key="2">
    <source>
        <dbReference type="Proteomes" id="UP000821845"/>
    </source>
</evidence>
<dbReference type="EMBL" id="CM023485">
    <property type="protein sequence ID" value="KAH6931402.1"/>
    <property type="molecule type" value="Genomic_DNA"/>
</dbReference>
<name>A0ACB7SE22_HYAAI</name>
<sequence>MNVCGGEEESETVDERYYRGIVHKERGAAQPGTTGETDAIPDADESSAEDTKTSFPKAASTKAPTEADAAGTSVAEEERQSETYASKTTSETITASFTKSRASESPTPKEVSQATETTAGSRTRRSHTTRAILDKDAEKTPVKGMLLCTAGDFAVEEDMFPTDGLCDLLFYTHVRFRGGDFRGRYNEKSWKTFRRLAPASRKTGFGMSISYRRLPITLLVVRTHIHRRVGSVPVVGTLVDKLEGARGKSMNVPTLTCKNNATFDIVGDATLRYEGIREKEVFCFEDTVTIAQKVRRVNLDYKVTRSWAVFDAEFEDYKNVCGKGPFQRISELKQLLQKFS</sequence>
<reference evidence="1" key="1">
    <citation type="submission" date="2020-05" db="EMBL/GenBank/DDBJ databases">
        <title>Large-scale comparative analyses of tick genomes elucidate their genetic diversity and vector capacities.</title>
        <authorList>
            <person name="Jia N."/>
            <person name="Wang J."/>
            <person name="Shi W."/>
            <person name="Du L."/>
            <person name="Sun Y."/>
            <person name="Zhan W."/>
            <person name="Jiang J."/>
            <person name="Wang Q."/>
            <person name="Zhang B."/>
            <person name="Ji P."/>
            <person name="Sakyi L.B."/>
            <person name="Cui X."/>
            <person name="Yuan T."/>
            <person name="Jiang B."/>
            <person name="Yang W."/>
            <person name="Lam T.T.-Y."/>
            <person name="Chang Q."/>
            <person name="Ding S."/>
            <person name="Wang X."/>
            <person name="Zhu J."/>
            <person name="Ruan X."/>
            <person name="Zhao L."/>
            <person name="Wei J."/>
            <person name="Que T."/>
            <person name="Du C."/>
            <person name="Cheng J."/>
            <person name="Dai P."/>
            <person name="Han X."/>
            <person name="Huang E."/>
            <person name="Gao Y."/>
            <person name="Liu J."/>
            <person name="Shao H."/>
            <person name="Ye R."/>
            <person name="Li L."/>
            <person name="Wei W."/>
            <person name="Wang X."/>
            <person name="Wang C."/>
            <person name="Yang T."/>
            <person name="Huo Q."/>
            <person name="Li W."/>
            <person name="Guo W."/>
            <person name="Chen H."/>
            <person name="Zhou L."/>
            <person name="Ni X."/>
            <person name="Tian J."/>
            <person name="Zhou Y."/>
            <person name="Sheng Y."/>
            <person name="Liu T."/>
            <person name="Pan Y."/>
            <person name="Xia L."/>
            <person name="Li J."/>
            <person name="Zhao F."/>
            <person name="Cao W."/>
        </authorList>
    </citation>
    <scope>NUCLEOTIDE SEQUENCE</scope>
    <source>
        <strain evidence="1">Hyas-2018</strain>
    </source>
</reference>
<proteinExistence type="predicted"/>
<evidence type="ECO:0000313" key="1">
    <source>
        <dbReference type="EMBL" id="KAH6931402.1"/>
    </source>
</evidence>
<accession>A0ACB7SE22</accession>
<organism evidence="1 2">
    <name type="scientific">Hyalomma asiaticum</name>
    <name type="common">Tick</name>
    <dbReference type="NCBI Taxonomy" id="266040"/>
    <lineage>
        <taxon>Eukaryota</taxon>
        <taxon>Metazoa</taxon>
        <taxon>Ecdysozoa</taxon>
        <taxon>Arthropoda</taxon>
        <taxon>Chelicerata</taxon>
        <taxon>Arachnida</taxon>
        <taxon>Acari</taxon>
        <taxon>Parasitiformes</taxon>
        <taxon>Ixodida</taxon>
        <taxon>Ixodoidea</taxon>
        <taxon>Ixodidae</taxon>
        <taxon>Hyalomminae</taxon>
        <taxon>Hyalomma</taxon>
    </lineage>
</organism>
<comment type="caution">
    <text evidence="1">The sequence shown here is derived from an EMBL/GenBank/DDBJ whole genome shotgun (WGS) entry which is preliminary data.</text>
</comment>
<dbReference type="Proteomes" id="UP000821845">
    <property type="component" value="Chromosome 5"/>
</dbReference>
<protein>
    <submittedName>
        <fullName evidence="1">Uncharacterized protein</fullName>
    </submittedName>
</protein>
<gene>
    <name evidence="1" type="ORF">HPB50_024264</name>
</gene>
<keyword evidence="2" id="KW-1185">Reference proteome</keyword>